<dbReference type="Proteomes" id="UP001626550">
    <property type="component" value="Unassembled WGS sequence"/>
</dbReference>
<keyword evidence="3" id="KW-1185">Reference proteome</keyword>
<name>A0ABD2Q8C8_9PLAT</name>
<gene>
    <name evidence="2" type="ORF">Ciccas_005544</name>
</gene>
<organism evidence="2 3">
    <name type="scientific">Cichlidogyrus casuarinus</name>
    <dbReference type="NCBI Taxonomy" id="1844966"/>
    <lineage>
        <taxon>Eukaryota</taxon>
        <taxon>Metazoa</taxon>
        <taxon>Spiralia</taxon>
        <taxon>Lophotrochozoa</taxon>
        <taxon>Platyhelminthes</taxon>
        <taxon>Monogenea</taxon>
        <taxon>Monopisthocotylea</taxon>
        <taxon>Dactylogyridea</taxon>
        <taxon>Ancyrocephalidae</taxon>
        <taxon>Cichlidogyrus</taxon>
    </lineage>
</organism>
<feature type="coiled-coil region" evidence="1">
    <location>
        <begin position="3"/>
        <end position="230"/>
    </location>
</feature>
<evidence type="ECO:0000313" key="2">
    <source>
        <dbReference type="EMBL" id="KAL3315819.1"/>
    </source>
</evidence>
<protein>
    <submittedName>
        <fullName evidence="2">Uncharacterized protein</fullName>
    </submittedName>
</protein>
<proteinExistence type="predicted"/>
<evidence type="ECO:0000256" key="1">
    <source>
        <dbReference type="SAM" id="Coils"/>
    </source>
</evidence>
<accession>A0ABD2Q8C8</accession>
<evidence type="ECO:0000313" key="3">
    <source>
        <dbReference type="Proteomes" id="UP001626550"/>
    </source>
</evidence>
<dbReference type="EMBL" id="JBJKFK010000658">
    <property type="protein sequence ID" value="KAL3315819.1"/>
    <property type="molecule type" value="Genomic_DNA"/>
</dbReference>
<comment type="caution">
    <text evidence="2">The sequence shown here is derived from an EMBL/GenBank/DDBJ whole genome shotgun (WGS) entry which is preliminary data.</text>
</comment>
<reference evidence="2 3" key="1">
    <citation type="submission" date="2024-11" db="EMBL/GenBank/DDBJ databases">
        <title>Adaptive evolution of stress response genes in parasites aligns with host niche diversity.</title>
        <authorList>
            <person name="Hahn C."/>
            <person name="Resl P."/>
        </authorList>
    </citation>
    <scope>NUCLEOTIDE SEQUENCE [LARGE SCALE GENOMIC DNA]</scope>
    <source>
        <strain evidence="2">EGGRZ-B1_66</strain>
        <tissue evidence="2">Body</tissue>
    </source>
</reference>
<keyword evidence="1" id="KW-0175">Coiled coil</keyword>
<dbReference type="AlphaFoldDB" id="A0ABD2Q8C8"/>
<sequence>MSVEKLKENISKLKSIEASLHNQIQEKNKELANAKLSATKANKECSQVFAKLETREKALDENLEEIKKKSFNFEELSVLDQENIDLLKAKNQEMEAERQSKLQLCESKNAEKNASIAKCQEIYSELTHLEEKHSLLEGKLDFQKKEIDELTREIQEVQYIHDRVQTKANRKREFIEKMESEISRLTTLLEQTTEKTTNLDHVNATKSFKLNEIFEELSEMQEKSSAAQLEMNDAYIEA</sequence>